<dbReference type="RefSeq" id="WP_348710569.1">
    <property type="nucleotide sequence ID" value="NZ_CAXIXY010000003.1"/>
</dbReference>
<evidence type="ECO:0000256" key="8">
    <source>
        <dbReference type="SAM" id="MobiDB-lite"/>
    </source>
</evidence>
<keyword evidence="3" id="KW-0645">Protease</keyword>
<keyword evidence="6" id="KW-0862">Zinc</keyword>
<dbReference type="InterPro" id="IPR045834">
    <property type="entry name" value="Csd3_N2"/>
</dbReference>
<evidence type="ECO:0000259" key="9">
    <source>
        <dbReference type="Pfam" id="PF01551"/>
    </source>
</evidence>
<evidence type="ECO:0000256" key="6">
    <source>
        <dbReference type="ARBA" id="ARBA00022833"/>
    </source>
</evidence>
<dbReference type="PROSITE" id="PS51257">
    <property type="entry name" value="PROKAR_LIPOPROTEIN"/>
    <property type="match status" value="1"/>
</dbReference>
<evidence type="ECO:0000259" key="10">
    <source>
        <dbReference type="Pfam" id="PF19425"/>
    </source>
</evidence>
<dbReference type="EMBL" id="CAXIXY010000003">
    <property type="protein sequence ID" value="CAL2079372.1"/>
    <property type="molecule type" value="Genomic_DNA"/>
</dbReference>
<keyword evidence="5 11" id="KW-0378">Hydrolase</keyword>
<organism evidence="11 12">
    <name type="scientific">Tenacibaculum platacis</name>
    <dbReference type="NCBI Taxonomy" id="3137852"/>
    <lineage>
        <taxon>Bacteria</taxon>
        <taxon>Pseudomonadati</taxon>
        <taxon>Bacteroidota</taxon>
        <taxon>Flavobacteriia</taxon>
        <taxon>Flavobacteriales</taxon>
        <taxon>Flavobacteriaceae</taxon>
        <taxon>Tenacibaculum</taxon>
    </lineage>
</organism>
<dbReference type="Pfam" id="PF19425">
    <property type="entry name" value="Csd3_N2"/>
    <property type="match status" value="1"/>
</dbReference>
<dbReference type="EC" id="3.4.24.-" evidence="11"/>
<dbReference type="GO" id="GO:0016787">
    <property type="term" value="F:hydrolase activity"/>
    <property type="evidence" value="ECO:0007669"/>
    <property type="project" value="UniProtKB-KW"/>
</dbReference>
<dbReference type="SUPFAM" id="SSF51261">
    <property type="entry name" value="Duplicated hybrid motif"/>
    <property type="match status" value="1"/>
</dbReference>
<comment type="subcellular location">
    <subcellularLocation>
        <location evidence="2">Cell envelope</location>
    </subcellularLocation>
</comment>
<comment type="caution">
    <text evidence="11">The sequence shown here is derived from an EMBL/GenBank/DDBJ whole genome shotgun (WGS) entry which is preliminary data.</text>
</comment>
<evidence type="ECO:0000256" key="5">
    <source>
        <dbReference type="ARBA" id="ARBA00022801"/>
    </source>
</evidence>
<dbReference type="Gene3D" id="2.70.70.10">
    <property type="entry name" value="Glucose Permease (Domain IIA)"/>
    <property type="match status" value="1"/>
</dbReference>
<feature type="compositionally biased region" description="Basic and acidic residues" evidence="8">
    <location>
        <begin position="423"/>
        <end position="438"/>
    </location>
</feature>
<dbReference type="InterPro" id="IPR016047">
    <property type="entry name" value="M23ase_b-sheet_dom"/>
</dbReference>
<dbReference type="InterPro" id="IPR011055">
    <property type="entry name" value="Dup_hybrid_motif"/>
</dbReference>
<evidence type="ECO:0000256" key="7">
    <source>
        <dbReference type="ARBA" id="ARBA00023049"/>
    </source>
</evidence>
<comment type="cofactor">
    <cofactor evidence="1">
        <name>Zn(2+)</name>
        <dbReference type="ChEBI" id="CHEBI:29105"/>
    </cofactor>
</comment>
<accession>A0ABM9NUC1</accession>
<name>A0ABM9NUC1_9FLAO</name>
<feature type="domain" description="M23ase beta-sheet core" evidence="9">
    <location>
        <begin position="284"/>
        <end position="378"/>
    </location>
</feature>
<reference evidence="11 12" key="1">
    <citation type="submission" date="2024-05" db="EMBL/GenBank/DDBJ databases">
        <authorList>
            <person name="Duchaud E."/>
        </authorList>
    </citation>
    <scope>NUCLEOTIDE SEQUENCE [LARGE SCALE GENOMIC DNA]</scope>
    <source>
        <strain evidence="11">Ena-SAMPLE-TAB-13-05-2024-13:56:06:370-140302</strain>
    </source>
</reference>
<gene>
    <name evidence="11" type="ORF">T190607A01A_10852</name>
</gene>
<protein>
    <submittedName>
        <fullName evidence="11">Murein DD-endopeptidase</fullName>
        <ecNumber evidence="11">3.4.24.-</ecNumber>
    </submittedName>
</protein>
<evidence type="ECO:0000256" key="1">
    <source>
        <dbReference type="ARBA" id="ARBA00001947"/>
    </source>
</evidence>
<dbReference type="Gene3D" id="3.10.450.350">
    <property type="match status" value="1"/>
</dbReference>
<dbReference type="PANTHER" id="PTHR21666:SF288">
    <property type="entry name" value="CELL DIVISION PROTEIN YTFB"/>
    <property type="match status" value="1"/>
</dbReference>
<feature type="region of interest" description="Disordered" evidence="8">
    <location>
        <begin position="413"/>
        <end position="438"/>
    </location>
</feature>
<evidence type="ECO:0000256" key="3">
    <source>
        <dbReference type="ARBA" id="ARBA00022670"/>
    </source>
</evidence>
<keyword evidence="12" id="KW-1185">Reference proteome</keyword>
<evidence type="ECO:0000256" key="2">
    <source>
        <dbReference type="ARBA" id="ARBA00004196"/>
    </source>
</evidence>
<sequence>MRTTLYSTILIICLSVFYSCKEDKVEETPKEIIEEVIPEPVIKYGFNFDNYKVINDTIKSGESFGIILDRHHVFYPKINEISTTIKDTFDVRKVRAGKPYTILASNDTLEKAQVFIYKHNRIESTIINFKDSVISAYKYRKPVTIVERQIAGKVIDNFSNAIDTLGYGPTLAYEVADIYSWTVDFYRLQKDDTFKLIFEQKFIEDSIPVGYGKIKAAVFNHKGRDLYAYYYLADSIKGIPEYYDDEAGLLRRQFLKSPIKFQYRISSRYNLRRRIKLYGNRVRPHKGTDFAAPYGTPIMSTASGTVVESARRGGNGNYVKVRHNGTYSTQYLHMKRRKVRVGDFVQQGDVIGWVGMTGNTSGPHVCYRFWKNGRQVDPFREKLPTAKPMVDSLRPKYFEFIAPLKQQLDSIPSPEAVLEQIDNPEKPKEESEEIIAKP</sequence>
<evidence type="ECO:0000256" key="4">
    <source>
        <dbReference type="ARBA" id="ARBA00022723"/>
    </source>
</evidence>
<keyword evidence="7" id="KW-0482">Metalloprotease</keyword>
<dbReference type="PANTHER" id="PTHR21666">
    <property type="entry name" value="PEPTIDASE-RELATED"/>
    <property type="match status" value="1"/>
</dbReference>
<keyword evidence="4" id="KW-0479">Metal-binding</keyword>
<dbReference type="CDD" id="cd12797">
    <property type="entry name" value="M23_peptidase"/>
    <property type="match status" value="1"/>
</dbReference>
<dbReference type="Proteomes" id="UP001497416">
    <property type="component" value="Unassembled WGS sequence"/>
</dbReference>
<dbReference type="InterPro" id="IPR050570">
    <property type="entry name" value="Cell_wall_metabolism_enzyme"/>
</dbReference>
<proteinExistence type="predicted"/>
<evidence type="ECO:0000313" key="12">
    <source>
        <dbReference type="Proteomes" id="UP001497416"/>
    </source>
</evidence>
<dbReference type="Pfam" id="PF01551">
    <property type="entry name" value="Peptidase_M23"/>
    <property type="match status" value="1"/>
</dbReference>
<feature type="domain" description="Csd3-like second N-terminal" evidence="10">
    <location>
        <begin position="147"/>
        <end position="270"/>
    </location>
</feature>
<evidence type="ECO:0000313" key="11">
    <source>
        <dbReference type="EMBL" id="CAL2079372.1"/>
    </source>
</evidence>